<dbReference type="SUPFAM" id="SSF81321">
    <property type="entry name" value="Family A G protein-coupled receptor-like"/>
    <property type="match status" value="1"/>
</dbReference>
<accession>A0AAE1CND0</accession>
<evidence type="ECO:0000256" key="9">
    <source>
        <dbReference type="SAM" id="Phobius"/>
    </source>
</evidence>
<feature type="transmembrane region" description="Helical" evidence="9">
    <location>
        <begin position="191"/>
        <end position="216"/>
    </location>
</feature>
<feature type="transmembrane region" description="Helical" evidence="9">
    <location>
        <begin position="20"/>
        <end position="43"/>
    </location>
</feature>
<dbReference type="AlphaFoldDB" id="A0AAE1CND0"/>
<keyword evidence="4" id="KW-0297">G-protein coupled receptor</keyword>
<dbReference type="PANTHER" id="PTHR24243:SF208">
    <property type="entry name" value="PYROKININ-1 RECEPTOR"/>
    <property type="match status" value="1"/>
</dbReference>
<proteinExistence type="predicted"/>
<sequence length="466" mass="52038">MNSTQLLGDAMFIFVNKTVMIPVNMVITILGILNNIVTIVVFIRLASTDTMTISLTALAVSDLLFFCLTLPNFIISALVSSGIQVLWSVDLKSLQYIGFVWQRPLFHKISITITMFVSCERSLCVVKPFLVKRIFTRRRVIAVLVAIFFSLTALFMPVYVSGGLVKEQTINGTHSVLTMNLAPERALAEQIVHLGSGFSLVVASQIIIVISTIVMAEGLRRHQRFRKGASSTDQRLQKKRTELDLQALSDTDNCRNRVVPIAVGSKDNPGVPVVSGDSHTKVKAFKTDQKGVAKNPSITNSYQRSEELSRQQKDCDKKDVRKKEVQTSMPILNDPSSKEHRLIKTVFTLAVMHVVLNSPVLIHYIYYYIEPEFRVNLRLGNLYLLSTDIAASLHCLNGPPDISVGDSNIFSEHELTLPSTDMPQALRRNDIISNLFSSLNECDLRKDYIGNYRSQKTFTAIEGLIG</sequence>
<dbReference type="GO" id="GO:0016020">
    <property type="term" value="C:membrane"/>
    <property type="evidence" value="ECO:0007669"/>
    <property type="project" value="UniProtKB-SubCell"/>
</dbReference>
<evidence type="ECO:0000256" key="6">
    <source>
        <dbReference type="ARBA" id="ARBA00023170"/>
    </source>
</evidence>
<dbReference type="InterPro" id="IPR017452">
    <property type="entry name" value="GPCR_Rhodpsn_7TM"/>
</dbReference>
<name>A0AAE1CND0_9GAST</name>
<evidence type="ECO:0000256" key="2">
    <source>
        <dbReference type="ARBA" id="ARBA00022692"/>
    </source>
</evidence>
<dbReference type="PANTHER" id="PTHR24243">
    <property type="entry name" value="G-PROTEIN COUPLED RECEPTOR"/>
    <property type="match status" value="1"/>
</dbReference>
<evidence type="ECO:0000256" key="7">
    <source>
        <dbReference type="ARBA" id="ARBA00023224"/>
    </source>
</evidence>
<dbReference type="Gene3D" id="1.20.1070.10">
    <property type="entry name" value="Rhodopsin 7-helix transmembrane proteins"/>
    <property type="match status" value="1"/>
</dbReference>
<feature type="transmembrane region" description="Helical" evidence="9">
    <location>
        <begin position="140"/>
        <end position="160"/>
    </location>
</feature>
<gene>
    <name evidence="11" type="ORF">RRG08_040053</name>
</gene>
<dbReference type="InterPro" id="IPR000276">
    <property type="entry name" value="GPCR_Rhodpsn"/>
</dbReference>
<evidence type="ECO:0000313" key="11">
    <source>
        <dbReference type="EMBL" id="KAK3719750.1"/>
    </source>
</evidence>
<evidence type="ECO:0000256" key="4">
    <source>
        <dbReference type="ARBA" id="ARBA00023040"/>
    </source>
</evidence>
<protein>
    <recommendedName>
        <fullName evidence="10">G-protein coupled receptors family 1 profile domain-containing protein</fullName>
    </recommendedName>
</protein>
<feature type="compositionally biased region" description="Basic and acidic residues" evidence="8">
    <location>
        <begin position="304"/>
        <end position="322"/>
    </location>
</feature>
<organism evidence="11 12">
    <name type="scientific">Elysia crispata</name>
    <name type="common">lettuce slug</name>
    <dbReference type="NCBI Taxonomy" id="231223"/>
    <lineage>
        <taxon>Eukaryota</taxon>
        <taxon>Metazoa</taxon>
        <taxon>Spiralia</taxon>
        <taxon>Lophotrochozoa</taxon>
        <taxon>Mollusca</taxon>
        <taxon>Gastropoda</taxon>
        <taxon>Heterobranchia</taxon>
        <taxon>Euthyneura</taxon>
        <taxon>Panpulmonata</taxon>
        <taxon>Sacoglossa</taxon>
        <taxon>Placobranchoidea</taxon>
        <taxon>Plakobranchidae</taxon>
        <taxon>Elysia</taxon>
    </lineage>
</organism>
<keyword evidence="7" id="KW-0807">Transducer</keyword>
<feature type="transmembrane region" description="Helical" evidence="9">
    <location>
        <begin position="55"/>
        <end position="79"/>
    </location>
</feature>
<feature type="region of interest" description="Disordered" evidence="8">
    <location>
        <begin position="293"/>
        <end position="322"/>
    </location>
</feature>
<dbReference type="EMBL" id="JAWDGP010007412">
    <property type="protein sequence ID" value="KAK3719750.1"/>
    <property type="molecule type" value="Genomic_DNA"/>
</dbReference>
<keyword evidence="3 9" id="KW-1133">Transmembrane helix</keyword>
<dbReference type="PROSITE" id="PS50262">
    <property type="entry name" value="G_PROTEIN_RECEP_F1_2"/>
    <property type="match status" value="1"/>
</dbReference>
<comment type="caution">
    <text evidence="11">The sequence shown here is derived from an EMBL/GenBank/DDBJ whole genome shotgun (WGS) entry which is preliminary data.</text>
</comment>
<comment type="subcellular location">
    <subcellularLocation>
        <location evidence="1">Membrane</location>
        <topology evidence="1">Multi-pass membrane protein</topology>
    </subcellularLocation>
</comment>
<evidence type="ECO:0000256" key="5">
    <source>
        <dbReference type="ARBA" id="ARBA00023136"/>
    </source>
</evidence>
<dbReference type="Pfam" id="PF00001">
    <property type="entry name" value="7tm_1"/>
    <property type="match status" value="1"/>
</dbReference>
<evidence type="ECO:0000256" key="8">
    <source>
        <dbReference type="SAM" id="MobiDB-lite"/>
    </source>
</evidence>
<keyword evidence="5 9" id="KW-0472">Membrane</keyword>
<evidence type="ECO:0000259" key="10">
    <source>
        <dbReference type="PROSITE" id="PS50262"/>
    </source>
</evidence>
<reference evidence="11" key="1">
    <citation type="journal article" date="2023" name="G3 (Bethesda)">
        <title>A reference genome for the long-term kleptoplast-retaining sea slug Elysia crispata morphotype clarki.</title>
        <authorList>
            <person name="Eastman K.E."/>
            <person name="Pendleton A.L."/>
            <person name="Shaikh M.A."/>
            <person name="Suttiyut T."/>
            <person name="Ogas R."/>
            <person name="Tomko P."/>
            <person name="Gavelis G."/>
            <person name="Widhalm J.R."/>
            <person name="Wisecaver J.H."/>
        </authorList>
    </citation>
    <scope>NUCLEOTIDE SEQUENCE</scope>
    <source>
        <strain evidence="11">ECLA1</strain>
    </source>
</reference>
<evidence type="ECO:0000256" key="3">
    <source>
        <dbReference type="ARBA" id="ARBA00022989"/>
    </source>
</evidence>
<feature type="transmembrane region" description="Helical" evidence="9">
    <location>
        <begin position="346"/>
        <end position="369"/>
    </location>
</feature>
<dbReference type="GO" id="GO:0004930">
    <property type="term" value="F:G protein-coupled receptor activity"/>
    <property type="evidence" value="ECO:0007669"/>
    <property type="project" value="UniProtKB-KW"/>
</dbReference>
<keyword evidence="2 9" id="KW-0812">Transmembrane</keyword>
<evidence type="ECO:0000256" key="1">
    <source>
        <dbReference type="ARBA" id="ARBA00004141"/>
    </source>
</evidence>
<feature type="domain" description="G-protein coupled receptors family 1 profile" evidence="10">
    <location>
        <begin position="34"/>
        <end position="366"/>
    </location>
</feature>
<keyword evidence="12" id="KW-1185">Reference proteome</keyword>
<evidence type="ECO:0000313" key="12">
    <source>
        <dbReference type="Proteomes" id="UP001283361"/>
    </source>
</evidence>
<keyword evidence="6" id="KW-0675">Receptor</keyword>
<dbReference type="Proteomes" id="UP001283361">
    <property type="component" value="Unassembled WGS sequence"/>
</dbReference>